<keyword evidence="2" id="KW-1185">Reference proteome</keyword>
<gene>
    <name evidence="1" type="ORF">ACFPK1_18160</name>
</gene>
<dbReference type="SUPFAM" id="SSF81901">
    <property type="entry name" value="HCP-like"/>
    <property type="match status" value="2"/>
</dbReference>
<organism evidence="1 2">
    <name type="scientific">Actinomycetospora rhizophila</name>
    <dbReference type="NCBI Taxonomy" id="1416876"/>
    <lineage>
        <taxon>Bacteria</taxon>
        <taxon>Bacillati</taxon>
        <taxon>Actinomycetota</taxon>
        <taxon>Actinomycetes</taxon>
        <taxon>Pseudonocardiales</taxon>
        <taxon>Pseudonocardiaceae</taxon>
        <taxon>Actinomycetospora</taxon>
    </lineage>
</organism>
<reference evidence="2" key="1">
    <citation type="journal article" date="2019" name="Int. J. Syst. Evol. Microbiol.">
        <title>The Global Catalogue of Microorganisms (GCM) 10K type strain sequencing project: providing services to taxonomists for standard genome sequencing and annotation.</title>
        <authorList>
            <consortium name="The Broad Institute Genomics Platform"/>
            <consortium name="The Broad Institute Genome Sequencing Center for Infectious Disease"/>
            <person name="Wu L."/>
            <person name="Ma J."/>
        </authorList>
    </citation>
    <scope>NUCLEOTIDE SEQUENCE [LARGE SCALE GENOMIC DNA]</scope>
    <source>
        <strain evidence="2">XZYJ18</strain>
    </source>
</reference>
<dbReference type="Gene3D" id="1.25.40.10">
    <property type="entry name" value="Tetratricopeptide repeat domain"/>
    <property type="match status" value="2"/>
</dbReference>
<name>A0ABV9ZF25_9PSEU</name>
<comment type="caution">
    <text evidence="1">The sequence shown here is derived from an EMBL/GenBank/DDBJ whole genome shotgun (WGS) entry which is preliminary data.</text>
</comment>
<dbReference type="InterPro" id="IPR011990">
    <property type="entry name" value="TPR-like_helical_dom_sf"/>
</dbReference>
<dbReference type="InterPro" id="IPR019734">
    <property type="entry name" value="TPR_rpt"/>
</dbReference>
<evidence type="ECO:0000313" key="1">
    <source>
        <dbReference type="EMBL" id="MFC5140171.1"/>
    </source>
</evidence>
<dbReference type="RefSeq" id="WP_378022338.1">
    <property type="nucleotide sequence ID" value="NZ_JBHSKG010000009.1"/>
</dbReference>
<accession>A0ABV9ZF25</accession>
<dbReference type="Pfam" id="PF13432">
    <property type="entry name" value="TPR_16"/>
    <property type="match status" value="2"/>
</dbReference>
<evidence type="ECO:0000313" key="2">
    <source>
        <dbReference type="Proteomes" id="UP001596175"/>
    </source>
</evidence>
<protein>
    <submittedName>
        <fullName evidence="1">Tetratricopeptide repeat protein</fullName>
    </submittedName>
</protein>
<proteinExistence type="predicted"/>
<sequence length="300" mass="32280">MTEQAAPGATGTSADDEPLCAQARELAAAPDGDAVDRVEERIAVLRRALASGEPSAPALLAHAHLALGERREAADLLTPSVMGRRESEHAGLLGETLAAIGDHDSAEAAFLVGLDGGDPGATNDYGVFLRERGRTQEALYVLDRAVRLGDELAPLNLVALHLEELDDPVTATELAEDLLDEAKPATLLALADCRLAADRVDEAADLYRRAAEQGAPCANIYHGWFLRDRRGDHEGAEEHLRRAHEVGEPGAAFHLGRFLFDQGRLDEAQPYVEEAAWRGDPDAVALLEAQYRGLVDEYDD</sequence>
<dbReference type="EMBL" id="JBHSKG010000009">
    <property type="protein sequence ID" value="MFC5140171.1"/>
    <property type="molecule type" value="Genomic_DNA"/>
</dbReference>
<dbReference type="Proteomes" id="UP001596175">
    <property type="component" value="Unassembled WGS sequence"/>
</dbReference>
<dbReference type="Pfam" id="PF13176">
    <property type="entry name" value="TPR_7"/>
    <property type="match status" value="1"/>
</dbReference>